<evidence type="ECO:0000313" key="4">
    <source>
        <dbReference type="Proteomes" id="UP000679725"/>
    </source>
</evidence>
<comment type="caution">
    <text evidence="3">The sequence shown here is derived from an EMBL/GenBank/DDBJ whole genome shotgun (WGS) entry which is preliminary data.</text>
</comment>
<dbReference type="EMBL" id="CAJRAU010000009">
    <property type="protein sequence ID" value="CAG5073566.1"/>
    <property type="molecule type" value="Genomic_DNA"/>
</dbReference>
<dbReference type="Proteomes" id="UP000679725">
    <property type="component" value="Unassembled WGS sequence"/>
</dbReference>
<keyword evidence="4" id="KW-1185">Reference proteome</keyword>
<feature type="signal peptide" evidence="1">
    <location>
        <begin position="1"/>
        <end position="21"/>
    </location>
</feature>
<reference evidence="3 4" key="1">
    <citation type="submission" date="2021-04" db="EMBL/GenBank/DDBJ databases">
        <authorList>
            <person name="Rodrigo-Torres L."/>
            <person name="Arahal R. D."/>
            <person name="Lucena T."/>
        </authorList>
    </citation>
    <scope>NUCLEOTIDE SEQUENCE [LARGE SCALE GENOMIC DNA]</scope>
    <source>
        <strain evidence="3 4">CECT 9623</strain>
    </source>
</reference>
<evidence type="ECO:0000259" key="2">
    <source>
        <dbReference type="Pfam" id="PF18990"/>
    </source>
</evidence>
<keyword evidence="1" id="KW-0732">Signal</keyword>
<dbReference type="Pfam" id="PF18990">
    <property type="entry name" value="DUF5723"/>
    <property type="match status" value="1"/>
</dbReference>
<feature type="chain" id="PRO_5046491030" description="DUF5723 domain-containing protein" evidence="1">
    <location>
        <begin position="22"/>
        <end position="476"/>
    </location>
</feature>
<evidence type="ECO:0000256" key="1">
    <source>
        <dbReference type="SAM" id="SignalP"/>
    </source>
</evidence>
<sequence>MKKSALYSALFSAFFATGSFAQQIPGLDKSNYGGLYRATYNPSVLGGPKHKWQINIGTIGGSINYRYFRFLGENSLLYPLLAPHSTKELYGRSRTMGSLSYEDPIHLASEIRWPSAMISLGKYQGLALSFRTRGYAMANHFPDAVRNLYFHRLDTGSTPAVNNEAWGDFSLIQQSFSDVSVSYGVQLLDLESHKVRIGGTVKRVFGARVGYLSANVENFSIQQLATNLDISELTVNNFGYETGYSTPNRGVSLGSLFNSDKYGSGWGYDLGFSYELGSYWGKSKEVYDESPEYLIRLGASLTDIGSIRYNTNDSKVSRGQQAQAVIGQTELETISDRGTEGFMSLYPSTSDTTFNKSVRLPQALHLEVDLQLVKGFFLNLSQTKRFQERSGELLDIYQPNAFTITPRFEDEDSDFAFPISFIEGNNRPSIGAVGHFGPIFLGLSSVNGLWKRGGARGSMVYLGFSAWKLNRKKDKD</sequence>
<evidence type="ECO:0000313" key="3">
    <source>
        <dbReference type="EMBL" id="CAG5073566.1"/>
    </source>
</evidence>
<name>A0ABM8UWR5_9BACT</name>
<proteinExistence type="predicted"/>
<dbReference type="InterPro" id="IPR043781">
    <property type="entry name" value="DUF5723"/>
</dbReference>
<gene>
    <name evidence="3" type="ORF">DYBT9623_04804</name>
</gene>
<feature type="domain" description="DUF5723" evidence="2">
    <location>
        <begin position="74"/>
        <end position="442"/>
    </location>
</feature>
<protein>
    <recommendedName>
        <fullName evidence="2">DUF5723 domain-containing protein</fullName>
    </recommendedName>
</protein>
<accession>A0ABM8UWR5</accession>
<organism evidence="3 4">
    <name type="scientific">Dyadobacter linearis</name>
    <dbReference type="NCBI Taxonomy" id="2823330"/>
    <lineage>
        <taxon>Bacteria</taxon>
        <taxon>Pseudomonadati</taxon>
        <taxon>Bacteroidota</taxon>
        <taxon>Cytophagia</taxon>
        <taxon>Cytophagales</taxon>
        <taxon>Spirosomataceae</taxon>
        <taxon>Dyadobacter</taxon>
    </lineage>
</organism>
<dbReference type="RefSeq" id="WP_229254811.1">
    <property type="nucleotide sequence ID" value="NZ_CAJRAU010000009.1"/>
</dbReference>